<accession>A0A6J5U316</accession>
<protein>
    <submittedName>
        <fullName evidence="2">Uncharacterized protein</fullName>
    </submittedName>
</protein>
<feature type="compositionally biased region" description="Pro residues" evidence="1">
    <location>
        <begin position="48"/>
        <end position="57"/>
    </location>
</feature>
<feature type="compositionally biased region" description="Gly residues" evidence="1">
    <location>
        <begin position="61"/>
        <end position="85"/>
    </location>
</feature>
<organism evidence="2 4">
    <name type="scientific">Prunus armeniaca</name>
    <name type="common">Apricot</name>
    <name type="synonym">Armeniaca vulgaris</name>
    <dbReference type="NCBI Taxonomy" id="36596"/>
    <lineage>
        <taxon>Eukaryota</taxon>
        <taxon>Viridiplantae</taxon>
        <taxon>Streptophyta</taxon>
        <taxon>Embryophyta</taxon>
        <taxon>Tracheophyta</taxon>
        <taxon>Spermatophyta</taxon>
        <taxon>Magnoliopsida</taxon>
        <taxon>eudicotyledons</taxon>
        <taxon>Gunneridae</taxon>
        <taxon>Pentapetalae</taxon>
        <taxon>rosids</taxon>
        <taxon>fabids</taxon>
        <taxon>Rosales</taxon>
        <taxon>Rosaceae</taxon>
        <taxon>Amygdaloideae</taxon>
        <taxon>Amygdaleae</taxon>
        <taxon>Prunus</taxon>
    </lineage>
</organism>
<reference evidence="2 4" key="2">
    <citation type="submission" date="2020-05" db="EMBL/GenBank/DDBJ databases">
        <authorList>
            <person name="Campoy J."/>
            <person name="Schneeberger K."/>
            <person name="Spophaly S."/>
        </authorList>
    </citation>
    <scope>NUCLEOTIDE SEQUENCE [LARGE SCALE GENOMIC DNA]</scope>
    <source>
        <strain evidence="2">PruArmRojPasFocal</strain>
    </source>
</reference>
<dbReference type="Proteomes" id="UP000507245">
    <property type="component" value="Unassembled WGS sequence"/>
</dbReference>
<keyword evidence="5" id="KW-1185">Reference proteome</keyword>
<dbReference type="AlphaFoldDB" id="A0A6J5U316"/>
<evidence type="ECO:0000256" key="1">
    <source>
        <dbReference type="SAM" id="MobiDB-lite"/>
    </source>
</evidence>
<dbReference type="EMBL" id="CAEKDK010000002">
    <property type="protein sequence ID" value="CAB4270549.1"/>
    <property type="molecule type" value="Genomic_DNA"/>
</dbReference>
<gene>
    <name evidence="2" type="ORF">CURHAP_LOCUS16691</name>
    <name evidence="3" type="ORF">ORAREDHAP_LOCUS16272</name>
</gene>
<evidence type="ECO:0000313" key="4">
    <source>
        <dbReference type="Proteomes" id="UP000507222"/>
    </source>
</evidence>
<sequence>MCQNQRKVVLAAAPNRPLLMLSLRFLYTNPPNPINPAPISTPNTIPAFCPPLSPPEDPFLLGGGGDGGGGGGDGGDGGEGDSGGL</sequence>
<dbReference type="Proteomes" id="UP000507222">
    <property type="component" value="Unassembled WGS sequence"/>
</dbReference>
<name>A0A6J5U316_PRUAR</name>
<evidence type="ECO:0000313" key="2">
    <source>
        <dbReference type="EMBL" id="CAB4270549.1"/>
    </source>
</evidence>
<evidence type="ECO:0000313" key="3">
    <source>
        <dbReference type="EMBL" id="CAB4300950.1"/>
    </source>
</evidence>
<feature type="region of interest" description="Disordered" evidence="1">
    <location>
        <begin position="45"/>
        <end position="85"/>
    </location>
</feature>
<proteinExistence type="predicted"/>
<dbReference type="EMBL" id="CAEKKB010000002">
    <property type="protein sequence ID" value="CAB4300950.1"/>
    <property type="molecule type" value="Genomic_DNA"/>
</dbReference>
<reference evidence="5" key="1">
    <citation type="journal article" date="2020" name="Genome Biol.">
        <title>Gamete binning: chromosome-level and haplotype-resolved genome assembly enabled by high-throughput single-cell sequencing of gamete genomes.</title>
        <authorList>
            <person name="Campoy J.A."/>
            <person name="Sun H."/>
            <person name="Goel M."/>
            <person name="Jiao W.-B."/>
            <person name="Folz-Donahue K."/>
            <person name="Wang N."/>
            <person name="Rubio M."/>
            <person name="Liu C."/>
            <person name="Kukat C."/>
            <person name="Ruiz D."/>
            <person name="Huettel B."/>
            <person name="Schneeberger K."/>
        </authorList>
    </citation>
    <scope>NUCLEOTIDE SEQUENCE [LARGE SCALE GENOMIC DNA]</scope>
    <source>
        <strain evidence="5">cv. Rojo Pasion</strain>
    </source>
</reference>
<evidence type="ECO:0000313" key="5">
    <source>
        <dbReference type="Proteomes" id="UP000507245"/>
    </source>
</evidence>